<evidence type="ECO:0000256" key="1">
    <source>
        <dbReference type="ARBA" id="ARBA00004286"/>
    </source>
</evidence>
<dbReference type="InterPro" id="IPR007728">
    <property type="entry name" value="Pre-SET_dom"/>
</dbReference>
<dbReference type="GO" id="GO:0005694">
    <property type="term" value="C:chromosome"/>
    <property type="evidence" value="ECO:0007669"/>
    <property type="project" value="UniProtKB-SubCell"/>
</dbReference>
<dbReference type="GO" id="GO:0032259">
    <property type="term" value="P:methylation"/>
    <property type="evidence" value="ECO:0007669"/>
    <property type="project" value="UniProtKB-KW"/>
</dbReference>
<dbReference type="InterPro" id="IPR050973">
    <property type="entry name" value="H3K9_Histone-Lys_N-MTase"/>
</dbReference>
<dbReference type="PROSITE" id="PS50868">
    <property type="entry name" value="POST_SET"/>
    <property type="match status" value="1"/>
</dbReference>
<evidence type="ECO:0000313" key="12">
    <source>
        <dbReference type="Proteomes" id="UP000462212"/>
    </source>
</evidence>
<comment type="caution">
    <text evidence="11">The sequence shown here is derived from an EMBL/GenBank/DDBJ whole genome shotgun (WGS) entry which is preliminary data.</text>
</comment>
<evidence type="ECO:0000313" key="11">
    <source>
        <dbReference type="EMBL" id="TVY33842.1"/>
    </source>
</evidence>
<keyword evidence="7" id="KW-0862">Zinc</keyword>
<evidence type="ECO:0000256" key="7">
    <source>
        <dbReference type="ARBA" id="ARBA00022833"/>
    </source>
</evidence>
<protein>
    <submittedName>
        <fullName evidence="11">Histone-lysine N-methyltransferase,H3 lysine-9 specific</fullName>
    </submittedName>
</protein>
<dbReference type="Proteomes" id="UP000462212">
    <property type="component" value="Unassembled WGS sequence"/>
</dbReference>
<dbReference type="SMART" id="SM00468">
    <property type="entry name" value="PreSET"/>
    <property type="match status" value="1"/>
</dbReference>
<dbReference type="Pfam" id="PF00856">
    <property type="entry name" value="SET"/>
    <property type="match status" value="1"/>
</dbReference>
<dbReference type="PANTHER" id="PTHR46223">
    <property type="entry name" value="HISTONE-LYSINE N-METHYLTRANSFERASE SUV39H"/>
    <property type="match status" value="1"/>
</dbReference>
<dbReference type="PANTHER" id="PTHR46223:SF3">
    <property type="entry name" value="HISTONE-LYSINE N-METHYLTRANSFERASE SET-23"/>
    <property type="match status" value="1"/>
</dbReference>
<dbReference type="PROSITE" id="PS50867">
    <property type="entry name" value="PRE_SET"/>
    <property type="match status" value="1"/>
</dbReference>
<keyword evidence="12" id="KW-1185">Reference proteome</keyword>
<keyword evidence="4 11" id="KW-0808">Transferase</keyword>
<dbReference type="SUPFAM" id="SSF82199">
    <property type="entry name" value="SET domain"/>
    <property type="match status" value="1"/>
</dbReference>
<reference evidence="11 12" key="1">
    <citation type="submission" date="2018-05" db="EMBL/GenBank/DDBJ databases">
        <title>Genome sequencing and assembly of the regulated plant pathogen Lachnellula willkommii and related sister species for the development of diagnostic species identification markers.</title>
        <authorList>
            <person name="Giroux E."/>
            <person name="Bilodeau G."/>
        </authorList>
    </citation>
    <scope>NUCLEOTIDE SEQUENCE [LARGE SCALE GENOMIC DNA]</scope>
    <source>
        <strain evidence="11 12">CBS 197.66</strain>
    </source>
</reference>
<accession>A0A8H8U4P6</accession>
<dbReference type="PROSITE" id="PS50280">
    <property type="entry name" value="SET"/>
    <property type="match status" value="1"/>
</dbReference>
<sequence length="348" mass="40384">MDTEYLFKIHYKSHGKPNRPDLKNEKAKCHWCQLRAFSTSKTFPVAIVNDVDNDFIPRDFVFIENCEPGKGIELTDPEFCVGCECTEHDTCKSDECSCLQDMTVLDETDEEKYVYESKGGKDTLRADYLDTREPIYECHDKCYCGEDCPNRVVERGRKITLQIFRTEDNRGWGTFLHSSFACYQANVYVCIGVRSKEYISKGQFVDKYVGEIITAEETERRRQLSDVAQKKDVYLFELDKFKDDADRDPSLADTVFVDGEFRSGPTRFINHSCDPNLRIFARVGPHALKRFHDLAFFAVKNIPAGTELTFDYVDGEDEKLEEEKRDRRKKKEMTKCLCGSDNCRGYLW</sequence>
<comment type="subcellular location">
    <subcellularLocation>
        <location evidence="1">Chromosome</location>
    </subcellularLocation>
</comment>
<organism evidence="11 12">
    <name type="scientific">Lachnellula subtilissima</name>
    <dbReference type="NCBI Taxonomy" id="602034"/>
    <lineage>
        <taxon>Eukaryota</taxon>
        <taxon>Fungi</taxon>
        <taxon>Dikarya</taxon>
        <taxon>Ascomycota</taxon>
        <taxon>Pezizomycotina</taxon>
        <taxon>Leotiomycetes</taxon>
        <taxon>Helotiales</taxon>
        <taxon>Lachnaceae</taxon>
        <taxon>Lachnellula</taxon>
    </lineage>
</organism>
<dbReference type="GO" id="GO:0008270">
    <property type="term" value="F:zinc ion binding"/>
    <property type="evidence" value="ECO:0007669"/>
    <property type="project" value="InterPro"/>
</dbReference>
<proteinExistence type="predicted"/>
<evidence type="ECO:0000256" key="6">
    <source>
        <dbReference type="ARBA" id="ARBA00022723"/>
    </source>
</evidence>
<keyword evidence="6" id="KW-0479">Metal-binding</keyword>
<dbReference type="EMBL" id="QGMJ01000732">
    <property type="protein sequence ID" value="TVY33842.1"/>
    <property type="molecule type" value="Genomic_DNA"/>
</dbReference>
<dbReference type="GO" id="GO:0042054">
    <property type="term" value="F:histone methyltransferase activity"/>
    <property type="evidence" value="ECO:0007669"/>
    <property type="project" value="InterPro"/>
</dbReference>
<dbReference type="AlphaFoldDB" id="A0A8H8U4P6"/>
<keyword evidence="5" id="KW-0949">S-adenosyl-L-methionine</keyword>
<dbReference type="InterPro" id="IPR003616">
    <property type="entry name" value="Post-SET_dom"/>
</dbReference>
<evidence type="ECO:0000256" key="5">
    <source>
        <dbReference type="ARBA" id="ARBA00022691"/>
    </source>
</evidence>
<name>A0A8H8U4P6_9HELO</name>
<dbReference type="OrthoDB" id="308383at2759"/>
<dbReference type="Pfam" id="PF05033">
    <property type="entry name" value="Pre-SET"/>
    <property type="match status" value="1"/>
</dbReference>
<gene>
    <name evidence="11" type="primary">dim-5</name>
    <name evidence="11" type="ORF">LSUB1_G006737</name>
</gene>
<dbReference type="InterPro" id="IPR046341">
    <property type="entry name" value="SET_dom_sf"/>
</dbReference>
<feature type="domain" description="SET" evidence="8">
    <location>
        <begin position="159"/>
        <end position="313"/>
    </location>
</feature>
<feature type="domain" description="Post-SET" evidence="10">
    <location>
        <begin position="332"/>
        <end position="348"/>
    </location>
</feature>
<evidence type="ECO:0000256" key="4">
    <source>
        <dbReference type="ARBA" id="ARBA00022679"/>
    </source>
</evidence>
<evidence type="ECO:0000256" key="2">
    <source>
        <dbReference type="ARBA" id="ARBA00022454"/>
    </source>
</evidence>
<evidence type="ECO:0000259" key="8">
    <source>
        <dbReference type="PROSITE" id="PS50280"/>
    </source>
</evidence>
<feature type="domain" description="Pre-SET" evidence="9">
    <location>
        <begin position="81"/>
        <end position="156"/>
    </location>
</feature>
<evidence type="ECO:0000259" key="9">
    <source>
        <dbReference type="PROSITE" id="PS50867"/>
    </source>
</evidence>
<dbReference type="InterPro" id="IPR001214">
    <property type="entry name" value="SET_dom"/>
</dbReference>
<evidence type="ECO:0000256" key="3">
    <source>
        <dbReference type="ARBA" id="ARBA00022603"/>
    </source>
</evidence>
<evidence type="ECO:0000259" key="10">
    <source>
        <dbReference type="PROSITE" id="PS50868"/>
    </source>
</evidence>
<dbReference type="SMART" id="SM00317">
    <property type="entry name" value="SET"/>
    <property type="match status" value="1"/>
</dbReference>
<dbReference type="Gene3D" id="2.170.270.10">
    <property type="entry name" value="SET domain"/>
    <property type="match status" value="1"/>
</dbReference>
<keyword evidence="3 11" id="KW-0489">Methyltransferase</keyword>
<keyword evidence="2" id="KW-0158">Chromosome</keyword>
<dbReference type="GO" id="GO:0005634">
    <property type="term" value="C:nucleus"/>
    <property type="evidence" value="ECO:0007669"/>
    <property type="project" value="InterPro"/>
</dbReference>